<reference evidence="1" key="1">
    <citation type="submission" date="2022-10" db="EMBL/GenBank/DDBJ databases">
        <title>Chitinophaga sp. nov., isolated from soil.</title>
        <authorList>
            <person name="Jeon C.O."/>
        </authorList>
    </citation>
    <scope>NUCLEOTIDE SEQUENCE</scope>
    <source>
        <strain evidence="1">R8</strain>
    </source>
</reference>
<protein>
    <submittedName>
        <fullName evidence="1">DUF4157 domain-containing protein</fullName>
    </submittedName>
</protein>
<gene>
    <name evidence="1" type="ORF">MKQ68_24340</name>
</gene>
<proteinExistence type="predicted"/>
<dbReference type="Proteomes" id="UP001162741">
    <property type="component" value="Chromosome"/>
</dbReference>
<name>A0ABY6J0N9_9BACT</name>
<dbReference type="EMBL" id="CP107006">
    <property type="protein sequence ID" value="UYQ93216.1"/>
    <property type="molecule type" value="Genomic_DNA"/>
</dbReference>
<dbReference type="RefSeq" id="WP_244845598.1">
    <property type="nucleotide sequence ID" value="NZ_CP107006.1"/>
</dbReference>
<evidence type="ECO:0000313" key="2">
    <source>
        <dbReference type="Proteomes" id="UP001162741"/>
    </source>
</evidence>
<organism evidence="1 2">
    <name type="scientific">Chitinophaga horti</name>
    <dbReference type="NCBI Taxonomy" id="2920382"/>
    <lineage>
        <taxon>Bacteria</taxon>
        <taxon>Pseudomonadati</taxon>
        <taxon>Bacteroidota</taxon>
        <taxon>Chitinophagia</taxon>
        <taxon>Chitinophagales</taxon>
        <taxon>Chitinophagaceae</taxon>
        <taxon>Chitinophaga</taxon>
    </lineage>
</organism>
<evidence type="ECO:0000313" key="1">
    <source>
        <dbReference type="EMBL" id="UYQ93216.1"/>
    </source>
</evidence>
<keyword evidence="2" id="KW-1185">Reference proteome</keyword>
<accession>A0ABY6J0N9</accession>
<sequence length="108" mass="12827">MSIIICTIKENSWVARLAARKMKSPAVAIVFGHKIHLYGADRQRFLRDVAWVRHEVCHVRQYRRHGFFGFLVRYLADWIRNGYFLNKFEVEARQAEHSPVVMQDVRIV</sequence>